<name>A0A1M7TID6_9BACT</name>
<dbReference type="Proteomes" id="UP000186469">
    <property type="component" value="Unassembled WGS sequence"/>
</dbReference>
<dbReference type="InterPro" id="IPR035965">
    <property type="entry name" value="PAS-like_dom_sf"/>
</dbReference>
<dbReference type="OrthoDB" id="9805967at2"/>
<dbReference type="RefSeq" id="WP_072697718.1">
    <property type="nucleotide sequence ID" value="NZ_FRDI01000012.1"/>
</dbReference>
<dbReference type="PROSITE" id="PS50112">
    <property type="entry name" value="PAS"/>
    <property type="match status" value="1"/>
</dbReference>
<accession>A0A1M7TID6</accession>
<evidence type="ECO:0000313" key="3">
    <source>
        <dbReference type="EMBL" id="SHN70441.1"/>
    </source>
</evidence>
<dbReference type="SUPFAM" id="SSF55785">
    <property type="entry name" value="PYP-like sensor domain (PAS domain)"/>
    <property type="match status" value="1"/>
</dbReference>
<keyword evidence="1" id="KW-0472">Membrane</keyword>
<dbReference type="Gene3D" id="3.30.450.20">
    <property type="entry name" value="PAS domain"/>
    <property type="match status" value="1"/>
</dbReference>
<feature type="domain" description="PAS" evidence="2">
    <location>
        <begin position="273"/>
        <end position="318"/>
    </location>
</feature>
<organism evidence="3 4">
    <name type="scientific">Desulfovibrio litoralis DSM 11393</name>
    <dbReference type="NCBI Taxonomy" id="1121455"/>
    <lineage>
        <taxon>Bacteria</taxon>
        <taxon>Pseudomonadati</taxon>
        <taxon>Thermodesulfobacteriota</taxon>
        <taxon>Desulfovibrionia</taxon>
        <taxon>Desulfovibrionales</taxon>
        <taxon>Desulfovibrionaceae</taxon>
        <taxon>Desulfovibrio</taxon>
    </lineage>
</organism>
<keyword evidence="4" id="KW-1185">Reference proteome</keyword>
<reference evidence="3 4" key="1">
    <citation type="submission" date="2016-12" db="EMBL/GenBank/DDBJ databases">
        <authorList>
            <person name="Song W.-J."/>
            <person name="Kurnit D.M."/>
        </authorList>
    </citation>
    <scope>NUCLEOTIDE SEQUENCE [LARGE SCALE GENOMIC DNA]</scope>
    <source>
        <strain evidence="3 4">DSM 11393</strain>
    </source>
</reference>
<dbReference type="CDD" id="cd00130">
    <property type="entry name" value="PAS"/>
    <property type="match status" value="1"/>
</dbReference>
<dbReference type="PROSITE" id="PS51257">
    <property type="entry name" value="PROKAR_LIPOPROTEIN"/>
    <property type="match status" value="1"/>
</dbReference>
<feature type="transmembrane region" description="Helical" evidence="1">
    <location>
        <begin position="177"/>
        <end position="201"/>
    </location>
</feature>
<keyword evidence="1" id="KW-1133">Transmembrane helix</keyword>
<keyword evidence="1" id="KW-0812">Transmembrane</keyword>
<protein>
    <submittedName>
        <fullName evidence="3">PAS domain S-box-containing protein</fullName>
    </submittedName>
</protein>
<evidence type="ECO:0000313" key="4">
    <source>
        <dbReference type="Proteomes" id="UP000186469"/>
    </source>
</evidence>
<dbReference type="Pfam" id="PF13426">
    <property type="entry name" value="PAS_9"/>
    <property type="match status" value="1"/>
</dbReference>
<dbReference type="STRING" id="1121455.SAMN02745728_02044"/>
<feature type="transmembrane region" description="Helical" evidence="1">
    <location>
        <begin position="20"/>
        <end position="39"/>
    </location>
</feature>
<proteinExistence type="predicted"/>
<sequence>MKLKSELKKASYPQIGKKLYFIFFFITLSCILALFSYLIKFQNTAVNDSLKSKGSSVVRLIANTSAEHLLGSNYFYIEDMLESLVESEPDLAYAFILDENAQVVAHTFQTEFPIDLWSVHNSFTDTNMVNIVSFVKDNQKEVLSFATSVLIANDRIGTAVVAFYPKTFLQTLLQVNLWHYSIFFVILFIMMGAGFIVTKALRQELRFSLQMFNDAMEDLPPLIHQNIISAEWQLEDKTCVSPLDFYRSFLTPLQKARRYFYMLDNAVKSNDSNEAIINTLGQHLTNMIILYDKTGRVIYMNEACVNFFGVDRKKFINKYPDEVVISKLGVITRTENDAILHGTPPIFKETLYEYEDKKINFSVKRLPIYTKKGDLTNILTILTDISPEKECFGFNNLSNVYNFALLTGQHALSQINASLTHILQSVDDNQTQPEQLKTELNTVLNHASELESKLLNNVVVPMAINIQESISAAAQPLETLRKKQGLIFNINILEEMVIVSGSEYTFNQIWKSIFLSVLLNMDIEKRPKALLNCNIRSNLLNDTVTITLECSCDNIFISTPVNEDQIKSIEPFDQGDILPQDLIEKMITAFGGSLVCTSEVSTNAFSEEERNSLKDSLGHGSCVKITLNRATTPSPVIK</sequence>
<dbReference type="NCBIfam" id="TIGR00229">
    <property type="entry name" value="sensory_box"/>
    <property type="match status" value="1"/>
</dbReference>
<dbReference type="EMBL" id="FRDI01000012">
    <property type="protein sequence ID" value="SHN70441.1"/>
    <property type="molecule type" value="Genomic_DNA"/>
</dbReference>
<dbReference type="AlphaFoldDB" id="A0A1M7TID6"/>
<evidence type="ECO:0000259" key="2">
    <source>
        <dbReference type="PROSITE" id="PS50112"/>
    </source>
</evidence>
<evidence type="ECO:0000256" key="1">
    <source>
        <dbReference type="SAM" id="Phobius"/>
    </source>
</evidence>
<gene>
    <name evidence="3" type="ORF">SAMN02745728_02044</name>
</gene>
<dbReference type="InterPro" id="IPR000014">
    <property type="entry name" value="PAS"/>
</dbReference>